<name>A0ABN9XKR1_9DINO</name>
<protein>
    <submittedName>
        <fullName evidence="1">Uncharacterized protein</fullName>
    </submittedName>
</protein>
<dbReference type="EMBL" id="CAUYUJ010020670">
    <property type="protein sequence ID" value="CAK0899805.1"/>
    <property type="molecule type" value="Genomic_DNA"/>
</dbReference>
<keyword evidence="2" id="KW-1185">Reference proteome</keyword>
<gene>
    <name evidence="1" type="ORF">PCOR1329_LOCUS77242</name>
</gene>
<evidence type="ECO:0000313" key="1">
    <source>
        <dbReference type="EMBL" id="CAK0899805.1"/>
    </source>
</evidence>
<proteinExistence type="predicted"/>
<accession>A0ABN9XKR1</accession>
<comment type="caution">
    <text evidence="1">The sequence shown here is derived from an EMBL/GenBank/DDBJ whole genome shotgun (WGS) entry which is preliminary data.</text>
</comment>
<dbReference type="Proteomes" id="UP001189429">
    <property type="component" value="Unassembled WGS sequence"/>
</dbReference>
<feature type="non-terminal residue" evidence="1">
    <location>
        <position position="1"/>
    </location>
</feature>
<feature type="non-terminal residue" evidence="1">
    <location>
        <position position="115"/>
    </location>
</feature>
<reference evidence="1" key="1">
    <citation type="submission" date="2023-10" db="EMBL/GenBank/DDBJ databases">
        <authorList>
            <person name="Chen Y."/>
            <person name="Shah S."/>
            <person name="Dougan E. K."/>
            <person name="Thang M."/>
            <person name="Chan C."/>
        </authorList>
    </citation>
    <scope>NUCLEOTIDE SEQUENCE [LARGE SCALE GENOMIC DNA]</scope>
</reference>
<organism evidence="1 2">
    <name type="scientific">Prorocentrum cordatum</name>
    <dbReference type="NCBI Taxonomy" id="2364126"/>
    <lineage>
        <taxon>Eukaryota</taxon>
        <taxon>Sar</taxon>
        <taxon>Alveolata</taxon>
        <taxon>Dinophyceae</taxon>
        <taxon>Prorocentrales</taxon>
        <taxon>Prorocentraceae</taxon>
        <taxon>Prorocentrum</taxon>
    </lineage>
</organism>
<sequence>AMLSASEGRLQLYVDDPAITLAGSDEGIHCNLDTVLGWWLALGLGLAWRKGVFTLGAHVWIGIQFELRGAVAYVTLPPEFLKATAEIMDTFCGGSGTAPLGLARTATGKVSRIAQ</sequence>
<evidence type="ECO:0000313" key="2">
    <source>
        <dbReference type="Proteomes" id="UP001189429"/>
    </source>
</evidence>